<dbReference type="EMBL" id="JAPDHF010000009">
    <property type="protein sequence ID" value="KAJ4012726.1"/>
    <property type="molecule type" value="Genomic_DNA"/>
</dbReference>
<keyword evidence="2" id="KW-0812">Transmembrane</keyword>
<keyword evidence="2" id="KW-0472">Membrane</keyword>
<keyword evidence="2" id="KW-1133">Transmembrane helix</keyword>
<feature type="transmembrane region" description="Helical" evidence="2">
    <location>
        <begin position="30"/>
        <end position="51"/>
    </location>
</feature>
<organism evidence="3 4">
    <name type="scientific">Fusarium irregulare</name>
    <dbReference type="NCBI Taxonomy" id="2494466"/>
    <lineage>
        <taxon>Eukaryota</taxon>
        <taxon>Fungi</taxon>
        <taxon>Dikarya</taxon>
        <taxon>Ascomycota</taxon>
        <taxon>Pezizomycotina</taxon>
        <taxon>Sordariomycetes</taxon>
        <taxon>Hypocreomycetidae</taxon>
        <taxon>Hypocreales</taxon>
        <taxon>Nectriaceae</taxon>
        <taxon>Fusarium</taxon>
        <taxon>Fusarium incarnatum-equiseti species complex</taxon>
    </lineage>
</organism>
<evidence type="ECO:0000256" key="1">
    <source>
        <dbReference type="SAM" id="MobiDB-lite"/>
    </source>
</evidence>
<dbReference type="AlphaFoldDB" id="A0A9W8PPP5"/>
<sequence>MTIDSIRAYLSIPSKNYQLIETEIPPFQRCLLILWSLCITTLGSLLCWIVLFPNGEVAQWLTLKYFQFRAWRYSSSSKDLRESEVAYLAHMRLLSSRTQGDLFYQWITLEHLKLVLDILLMLVQLYEMIRDSFDEGEVSHEQRRTGRDTRQARRDPDPSSPQTGD</sequence>
<name>A0A9W8PPP5_9HYPO</name>
<evidence type="ECO:0000256" key="2">
    <source>
        <dbReference type="SAM" id="Phobius"/>
    </source>
</evidence>
<accession>A0A9W8PPP5</accession>
<dbReference type="OrthoDB" id="10331319at2759"/>
<protein>
    <submittedName>
        <fullName evidence="3">Uncharacterized protein</fullName>
    </submittedName>
</protein>
<evidence type="ECO:0000313" key="4">
    <source>
        <dbReference type="Proteomes" id="UP001152130"/>
    </source>
</evidence>
<gene>
    <name evidence="3" type="ORF">NW766_006532</name>
</gene>
<reference evidence="3" key="1">
    <citation type="submission" date="2022-10" db="EMBL/GenBank/DDBJ databases">
        <title>Fusarium specimens isolated from Avocado Roots.</title>
        <authorList>
            <person name="Stajich J."/>
            <person name="Roper C."/>
            <person name="Heimlech-Rivalta G."/>
        </authorList>
    </citation>
    <scope>NUCLEOTIDE SEQUENCE</scope>
    <source>
        <strain evidence="3">CF00143</strain>
    </source>
</reference>
<proteinExistence type="predicted"/>
<keyword evidence="4" id="KW-1185">Reference proteome</keyword>
<dbReference type="Proteomes" id="UP001152130">
    <property type="component" value="Unassembled WGS sequence"/>
</dbReference>
<comment type="caution">
    <text evidence="3">The sequence shown here is derived from an EMBL/GenBank/DDBJ whole genome shotgun (WGS) entry which is preliminary data.</text>
</comment>
<feature type="region of interest" description="Disordered" evidence="1">
    <location>
        <begin position="137"/>
        <end position="165"/>
    </location>
</feature>
<evidence type="ECO:0000313" key="3">
    <source>
        <dbReference type="EMBL" id="KAJ4012726.1"/>
    </source>
</evidence>
<feature type="compositionally biased region" description="Basic and acidic residues" evidence="1">
    <location>
        <begin position="137"/>
        <end position="157"/>
    </location>
</feature>